<dbReference type="EMBL" id="BMFG01000012">
    <property type="protein sequence ID" value="GGD34654.1"/>
    <property type="molecule type" value="Genomic_DNA"/>
</dbReference>
<accession>A0A916Y7W3</accession>
<protein>
    <submittedName>
        <fullName evidence="2">DNA-deoxyinosine glycosylase</fullName>
    </submittedName>
</protein>
<reference evidence="2" key="1">
    <citation type="journal article" date="2014" name="Int. J. Syst. Evol. Microbiol.">
        <title>Complete genome sequence of Corynebacterium casei LMG S-19264T (=DSM 44701T), isolated from a smear-ripened cheese.</title>
        <authorList>
            <consortium name="US DOE Joint Genome Institute (JGI-PGF)"/>
            <person name="Walter F."/>
            <person name="Albersmeier A."/>
            <person name="Kalinowski J."/>
            <person name="Ruckert C."/>
        </authorList>
    </citation>
    <scope>NUCLEOTIDE SEQUENCE</scope>
    <source>
        <strain evidence="2">CGMCC 1.12506</strain>
    </source>
</reference>
<reference evidence="2" key="2">
    <citation type="submission" date="2020-09" db="EMBL/GenBank/DDBJ databases">
        <authorList>
            <person name="Sun Q."/>
            <person name="Zhou Y."/>
        </authorList>
    </citation>
    <scope>NUCLEOTIDE SEQUENCE</scope>
    <source>
        <strain evidence="2">CGMCC 1.12506</strain>
    </source>
</reference>
<dbReference type="SMART" id="SM00987">
    <property type="entry name" value="UreE_C"/>
    <property type="match status" value="1"/>
</dbReference>
<dbReference type="InterPro" id="IPR036895">
    <property type="entry name" value="Uracil-DNA_glycosylase-like_sf"/>
</dbReference>
<dbReference type="RefSeq" id="WP_188362996.1">
    <property type="nucleotide sequence ID" value="NZ_BMFG01000012.1"/>
</dbReference>
<organism evidence="2 3">
    <name type="scientific">Flavobacterium orientale</name>
    <dbReference type="NCBI Taxonomy" id="1756020"/>
    <lineage>
        <taxon>Bacteria</taxon>
        <taxon>Pseudomonadati</taxon>
        <taxon>Bacteroidota</taxon>
        <taxon>Flavobacteriia</taxon>
        <taxon>Flavobacteriales</taxon>
        <taxon>Flavobacteriaceae</taxon>
        <taxon>Flavobacterium</taxon>
    </lineage>
</organism>
<dbReference type="Proteomes" id="UP000625735">
    <property type="component" value="Unassembled WGS sequence"/>
</dbReference>
<dbReference type="Pfam" id="PF03167">
    <property type="entry name" value="UDG"/>
    <property type="match status" value="1"/>
</dbReference>
<dbReference type="InterPro" id="IPR026353">
    <property type="entry name" value="Hypoxan-DNA_Glyclase"/>
</dbReference>
<dbReference type="AlphaFoldDB" id="A0A916Y7W3"/>
<dbReference type="Gene3D" id="3.40.470.10">
    <property type="entry name" value="Uracil-DNA glycosylase-like domain"/>
    <property type="match status" value="1"/>
</dbReference>
<feature type="domain" description="Uracil-DNA glycosylase-like" evidence="1">
    <location>
        <begin position="7"/>
        <end position="158"/>
    </location>
</feature>
<comment type="caution">
    <text evidence="2">The sequence shown here is derived from an EMBL/GenBank/DDBJ whole genome shotgun (WGS) entry which is preliminary data.</text>
</comment>
<sequence>MKIYSFPSISNPDAKVLVLGTMPGVASLQLNQYYGHSRNAFWKLLFIIFEDPYTNDYEQRKQLVLKHNLALWDVLQACVREGSLDSAITEEVPNDFTSFLQTLPNLKLIVFNGQKAAKYFNKYVQVSNLYKQVTLPSTSPANARISFEQQLKEWAVIKVVISN</sequence>
<dbReference type="SMART" id="SM00986">
    <property type="entry name" value="UDG"/>
    <property type="match status" value="1"/>
</dbReference>
<evidence type="ECO:0000313" key="3">
    <source>
        <dbReference type="Proteomes" id="UP000625735"/>
    </source>
</evidence>
<keyword evidence="3" id="KW-1185">Reference proteome</keyword>
<dbReference type="NCBIfam" id="TIGR04274">
    <property type="entry name" value="hypoxanDNAglyco"/>
    <property type="match status" value="1"/>
</dbReference>
<gene>
    <name evidence="2" type="ORF">GCM10011343_25680</name>
</gene>
<proteinExistence type="predicted"/>
<dbReference type="CDD" id="cd10032">
    <property type="entry name" value="UDG-F6_HDG"/>
    <property type="match status" value="1"/>
</dbReference>
<evidence type="ECO:0000259" key="1">
    <source>
        <dbReference type="SMART" id="SM00986"/>
    </source>
</evidence>
<dbReference type="SUPFAM" id="SSF52141">
    <property type="entry name" value="Uracil-DNA glycosylase-like"/>
    <property type="match status" value="1"/>
</dbReference>
<dbReference type="InterPro" id="IPR005122">
    <property type="entry name" value="Uracil-DNA_glycosylase-like"/>
</dbReference>
<evidence type="ECO:0000313" key="2">
    <source>
        <dbReference type="EMBL" id="GGD34654.1"/>
    </source>
</evidence>
<name>A0A916Y7W3_9FLAO</name>